<protein>
    <submittedName>
        <fullName evidence="1">Uncharacterized protein</fullName>
    </submittedName>
</protein>
<sequence length="33" mass="3733">MGTKTKRVSNFLCPGFQIKDFEPACYPGLNWSP</sequence>
<reference evidence="1 2" key="1">
    <citation type="submission" date="2017-01" db="EMBL/GenBank/DDBJ databases">
        <title>The cable genome- insights into the physiology and evolution of filamentous bacteria capable of sulfide oxidation via long distance electron transfer.</title>
        <authorList>
            <person name="Schreiber L."/>
            <person name="Bjerg J.T."/>
            <person name="Boggild A."/>
            <person name="Van De Vossenberg J."/>
            <person name="Meysman F."/>
            <person name="Nielsen L.P."/>
            <person name="Schramm A."/>
            <person name="Kjeldsen K.U."/>
        </authorList>
    </citation>
    <scope>NUCLEOTIDE SEQUENCE [LARGE SCALE GENOMIC DNA]</scope>
    <source>
        <strain evidence="1">MCF</strain>
    </source>
</reference>
<dbReference type="Proteomes" id="UP000287853">
    <property type="component" value="Unassembled WGS sequence"/>
</dbReference>
<name>A0A444J526_9BACT</name>
<comment type="caution">
    <text evidence="1">The sequence shown here is derived from an EMBL/GenBank/DDBJ whole genome shotgun (WGS) entry which is preliminary data.</text>
</comment>
<gene>
    <name evidence="1" type="ORF">H206_05240</name>
</gene>
<accession>A0A444J526</accession>
<organism evidence="1 2">
    <name type="scientific">Candidatus Electrothrix aarhusensis</name>
    <dbReference type="NCBI Taxonomy" id="1859131"/>
    <lineage>
        <taxon>Bacteria</taxon>
        <taxon>Pseudomonadati</taxon>
        <taxon>Thermodesulfobacteriota</taxon>
        <taxon>Desulfobulbia</taxon>
        <taxon>Desulfobulbales</taxon>
        <taxon>Desulfobulbaceae</taxon>
        <taxon>Candidatus Electrothrix</taxon>
    </lineage>
</organism>
<dbReference type="AlphaFoldDB" id="A0A444J526"/>
<keyword evidence="2" id="KW-1185">Reference proteome</keyword>
<evidence type="ECO:0000313" key="2">
    <source>
        <dbReference type="Proteomes" id="UP000287853"/>
    </source>
</evidence>
<dbReference type="EMBL" id="MTKO01000004">
    <property type="protein sequence ID" value="RWX48204.1"/>
    <property type="molecule type" value="Genomic_DNA"/>
</dbReference>
<proteinExistence type="predicted"/>
<evidence type="ECO:0000313" key="1">
    <source>
        <dbReference type="EMBL" id="RWX48204.1"/>
    </source>
</evidence>